<evidence type="ECO:0000313" key="4">
    <source>
        <dbReference type="Proteomes" id="UP001642464"/>
    </source>
</evidence>
<accession>A0ABP0Q3N4</accession>
<dbReference type="EMBL" id="CAXAMM010038995">
    <property type="protein sequence ID" value="CAK9082768.1"/>
    <property type="molecule type" value="Genomic_DNA"/>
</dbReference>
<organism evidence="3 4">
    <name type="scientific">Durusdinium trenchii</name>
    <dbReference type="NCBI Taxonomy" id="1381693"/>
    <lineage>
        <taxon>Eukaryota</taxon>
        <taxon>Sar</taxon>
        <taxon>Alveolata</taxon>
        <taxon>Dinophyceae</taxon>
        <taxon>Suessiales</taxon>
        <taxon>Symbiodiniaceae</taxon>
        <taxon>Durusdinium</taxon>
    </lineage>
</organism>
<name>A0ABP0Q3N4_9DINO</name>
<dbReference type="EMBL" id="CAXAMM010039006">
    <property type="protein sequence ID" value="CAK9082871.1"/>
    <property type="molecule type" value="Genomic_DNA"/>
</dbReference>
<keyword evidence="1" id="KW-0732">Signal</keyword>
<proteinExistence type="predicted"/>
<evidence type="ECO:0000313" key="2">
    <source>
        <dbReference type="EMBL" id="CAK9082768.1"/>
    </source>
</evidence>
<gene>
    <name evidence="2" type="ORF">SCF082_LOCUS39323</name>
    <name evidence="3" type="ORF">SCF082_LOCUS39361</name>
</gene>
<feature type="signal peptide" evidence="1">
    <location>
        <begin position="1"/>
        <end position="17"/>
    </location>
</feature>
<dbReference type="Proteomes" id="UP001642464">
    <property type="component" value="Unassembled WGS sequence"/>
</dbReference>
<keyword evidence="4" id="KW-1185">Reference proteome</keyword>
<reference evidence="3 4" key="1">
    <citation type="submission" date="2024-02" db="EMBL/GenBank/DDBJ databases">
        <authorList>
            <person name="Chen Y."/>
            <person name="Shah S."/>
            <person name="Dougan E. K."/>
            <person name="Thang M."/>
            <person name="Chan C."/>
        </authorList>
    </citation>
    <scope>NUCLEOTIDE SEQUENCE [LARGE SCALE GENOMIC DNA]</scope>
</reference>
<evidence type="ECO:0000313" key="3">
    <source>
        <dbReference type="EMBL" id="CAK9082871.1"/>
    </source>
</evidence>
<protein>
    <submittedName>
        <fullName evidence="3">UPF0468 protein C16orf80-like</fullName>
    </submittedName>
</protein>
<comment type="caution">
    <text evidence="3">The sequence shown here is derived from an EMBL/GenBank/DDBJ whole genome shotgun (WGS) entry which is preliminary data.</text>
</comment>
<feature type="chain" id="PRO_5045029460" evidence="1">
    <location>
        <begin position="18"/>
        <end position="231"/>
    </location>
</feature>
<sequence>MGLWRLLTIALIALSEAVLLREWLRGLEVSIPNFEISHALSKLGLSLNVTGGQCQGIELQEFRLVETSADEKHMAFTLQMDLGISCQVNTTLQAAGQHRCELELGSAAAVARVGLQVPVQDGLPGTTLVSCELQPDLTKFNVLTRSLACDPLRLVERPLQEFINDFASKLLCAKVSSDLSQNLAQASQELRRLASPFFTPAEATAFGYFLSLRRPKKPWICDRSGGRLLNG</sequence>
<evidence type="ECO:0000256" key="1">
    <source>
        <dbReference type="SAM" id="SignalP"/>
    </source>
</evidence>